<comment type="caution">
    <text evidence="3">The sequence shown here is derived from an EMBL/GenBank/DDBJ whole genome shotgun (WGS) entry which is preliminary data.</text>
</comment>
<protein>
    <recommendedName>
        <fullName evidence="5">Lipoprotein</fullName>
    </recommendedName>
</protein>
<gene>
    <name evidence="3" type="ORF">ACFOM9_02160</name>
</gene>
<reference evidence="4" key="1">
    <citation type="journal article" date="2019" name="Int. J. Syst. Evol. Microbiol.">
        <title>The Global Catalogue of Microorganisms (GCM) 10K type strain sequencing project: providing services to taxonomists for standard genome sequencing and annotation.</title>
        <authorList>
            <consortium name="The Broad Institute Genomics Platform"/>
            <consortium name="The Broad Institute Genome Sequencing Center for Infectious Disease"/>
            <person name="Wu L."/>
            <person name="Ma J."/>
        </authorList>
    </citation>
    <scope>NUCLEOTIDE SEQUENCE [LARGE SCALE GENOMIC DNA]</scope>
    <source>
        <strain evidence="4">KCTC 42211</strain>
    </source>
</reference>
<dbReference type="CDD" id="cd00531">
    <property type="entry name" value="NTF2_like"/>
    <property type="match status" value="1"/>
</dbReference>
<organism evidence="3 4">
    <name type="scientific">Luteimonas notoginsengisoli</name>
    <dbReference type="NCBI Taxonomy" id="1578200"/>
    <lineage>
        <taxon>Bacteria</taxon>
        <taxon>Pseudomonadati</taxon>
        <taxon>Pseudomonadota</taxon>
        <taxon>Gammaproteobacteria</taxon>
        <taxon>Lysobacterales</taxon>
        <taxon>Lysobacteraceae</taxon>
        <taxon>Luteimonas</taxon>
    </lineage>
</organism>
<feature type="compositionally biased region" description="Low complexity" evidence="1">
    <location>
        <begin position="89"/>
        <end position="110"/>
    </location>
</feature>
<name>A0ABV7URE6_9GAMM</name>
<evidence type="ECO:0000313" key="3">
    <source>
        <dbReference type="EMBL" id="MFC3658882.1"/>
    </source>
</evidence>
<feature type="signal peptide" evidence="2">
    <location>
        <begin position="1"/>
        <end position="24"/>
    </location>
</feature>
<evidence type="ECO:0000256" key="2">
    <source>
        <dbReference type="SAM" id="SignalP"/>
    </source>
</evidence>
<dbReference type="Proteomes" id="UP001595724">
    <property type="component" value="Unassembled WGS sequence"/>
</dbReference>
<accession>A0ABV7URE6</accession>
<feature type="chain" id="PRO_5047263726" description="Lipoprotein" evidence="2">
    <location>
        <begin position="25"/>
        <end position="233"/>
    </location>
</feature>
<feature type="region of interest" description="Disordered" evidence="1">
    <location>
        <begin position="27"/>
        <end position="110"/>
    </location>
</feature>
<dbReference type="RefSeq" id="WP_386705747.1">
    <property type="nucleotide sequence ID" value="NZ_JBHRYF010000001.1"/>
</dbReference>
<evidence type="ECO:0008006" key="5">
    <source>
        <dbReference type="Google" id="ProtNLM"/>
    </source>
</evidence>
<proteinExistence type="predicted"/>
<evidence type="ECO:0000256" key="1">
    <source>
        <dbReference type="SAM" id="MobiDB-lite"/>
    </source>
</evidence>
<keyword evidence="2" id="KW-0732">Signal</keyword>
<evidence type="ECO:0000313" key="4">
    <source>
        <dbReference type="Proteomes" id="UP001595724"/>
    </source>
</evidence>
<sequence length="233" mass="23621">MSWTARLPVLACVLACAIALPACSDRSATGAGRAAGQPDALPAPDQPGGSVTGMSSRPGPGEVPLSGEPPAPVAAEPADQVDLLNPETGLLPGAATEPAGPGVPAGAPGEPTAQDAVAVIREYYAAIDSGSHARAYALWSDNGRASRQTPQQFADGFADTAHVAATIGDPINADAGAGQRYIQVPVGLTATRADGSVHRYAGTYTLHRTVVDGASDEQRAWRIASADLREVQP</sequence>
<keyword evidence="4" id="KW-1185">Reference proteome</keyword>
<dbReference type="EMBL" id="JBHRYF010000001">
    <property type="protein sequence ID" value="MFC3658882.1"/>
    <property type="molecule type" value="Genomic_DNA"/>
</dbReference>